<evidence type="ECO:0000313" key="12">
    <source>
        <dbReference type="Proteomes" id="UP000504634"/>
    </source>
</evidence>
<dbReference type="GO" id="GO:0006303">
    <property type="term" value="P:double-strand break repair via nonhomologous end joining"/>
    <property type="evidence" value="ECO:0007669"/>
    <property type="project" value="InterPro"/>
</dbReference>
<dbReference type="Gene3D" id="1.25.40.240">
    <property type="entry name" value="Ku, C-terminal domain"/>
    <property type="match status" value="1"/>
</dbReference>
<keyword evidence="12" id="KW-1185">Reference proteome</keyword>
<evidence type="ECO:0000256" key="8">
    <source>
        <dbReference type="ARBA" id="ARBA00023172"/>
    </source>
</evidence>
<evidence type="ECO:0000256" key="1">
    <source>
        <dbReference type="ARBA" id="ARBA00004123"/>
    </source>
</evidence>
<dbReference type="InterPro" id="IPR016194">
    <property type="entry name" value="SPOC-like_C_dom_sf"/>
</dbReference>
<evidence type="ECO:0000256" key="2">
    <source>
        <dbReference type="ARBA" id="ARBA00022741"/>
    </source>
</evidence>
<dbReference type="GO" id="GO:0006310">
    <property type="term" value="P:DNA recombination"/>
    <property type="evidence" value="ECO:0007669"/>
    <property type="project" value="UniProtKB-KW"/>
</dbReference>
<dbReference type="GO" id="GO:0004386">
    <property type="term" value="F:helicase activity"/>
    <property type="evidence" value="ECO:0007669"/>
    <property type="project" value="UniProtKB-KW"/>
</dbReference>
<keyword evidence="9" id="KW-0234">DNA repair</keyword>
<dbReference type="GeneID" id="115622575"/>
<dbReference type="AlphaFoldDB" id="A0A6J2TBD2"/>
<dbReference type="SUPFAM" id="SSF100939">
    <property type="entry name" value="SPOC domain-like"/>
    <property type="match status" value="1"/>
</dbReference>
<keyword evidence="6" id="KW-0067">ATP-binding</keyword>
<dbReference type="RefSeq" id="XP_030372413.1">
    <property type="nucleotide sequence ID" value="XM_030516553.1"/>
</dbReference>
<dbReference type="GO" id="GO:0042162">
    <property type="term" value="F:telomeric DNA binding"/>
    <property type="evidence" value="ECO:0007669"/>
    <property type="project" value="TreeGrafter"/>
</dbReference>
<gene>
    <name evidence="13" type="primary">LOC115622575</name>
</gene>
<dbReference type="GO" id="GO:0016787">
    <property type="term" value="F:hydrolase activity"/>
    <property type="evidence" value="ECO:0007669"/>
    <property type="project" value="UniProtKB-KW"/>
</dbReference>
<keyword evidence="8" id="KW-0233">DNA recombination</keyword>
<sequence>MATNKECLVVVLDVRNCATEEFKLKSVKCVSEILKAKLVSDRKDYVSFVLVGTERAENGIGCKNIVQNENPRLCSWQLLLDFYQFVNVTSSPCDDGAWLDGLAVAIDVFKNAHALRVAHKRILLLYDFNLMSQNYDNYKDITNQIVNADIELIVGTHNIAYIDNAESSQAQAIFKTSRKANIHELENQKRAIQLVSFCNATLCNFKEALSTVFKMPNQRPWAWNAKLHIGSKINISVQGIISIKNESNIKLKKCWEEAGEEMKREQKHFIKGTEVTPEEDDLISGYMLGGTAVPYDDKLMDSETKHAPGLHCVAFLKKNAIPDEYYCGESLYTLVHQKGNQTAARKLDALVRALHEQRRIMLCWKIYSVKLNTPRLVVLSPNELDDNSPATLSMLELSYHWQHHFWNFPALRTEKTSCTEQQFQAIDKLIDSMDLECTLRDTQQPRELRANDLLPFDQLPSIYEHNVMDILECKVLRKAGDDEKQFKDMLRDKRFVEIFWKVPEAIEQQAKNAAKALKKQFPLEHSNAWLEKLRAQQLAENQPRIKQERKNNVPEDEAALIAIDAVGLNSPAEDFQQLLQHKVRTLQHNTQRDAKFQGYAAQMRVVILTLLERSQPNLETLQELLRLYRNSCFEFNAFADYDQFAAEIKSKARDKNLREFWFKVMVDMQLGPLVIGEATLDTELRLRKYYNIEQWSSDEESEPQLIE</sequence>
<organism evidence="12 13">
    <name type="scientific">Drosophila lebanonensis</name>
    <name type="common">Fruit fly</name>
    <name type="synonym">Scaptodrosophila lebanonensis</name>
    <dbReference type="NCBI Taxonomy" id="7225"/>
    <lineage>
        <taxon>Eukaryota</taxon>
        <taxon>Metazoa</taxon>
        <taxon>Ecdysozoa</taxon>
        <taxon>Arthropoda</taxon>
        <taxon>Hexapoda</taxon>
        <taxon>Insecta</taxon>
        <taxon>Pterygota</taxon>
        <taxon>Neoptera</taxon>
        <taxon>Endopterygota</taxon>
        <taxon>Diptera</taxon>
        <taxon>Brachycera</taxon>
        <taxon>Muscomorpha</taxon>
        <taxon>Ephydroidea</taxon>
        <taxon>Drosophilidae</taxon>
        <taxon>Scaptodrosophila</taxon>
    </lineage>
</organism>
<dbReference type="InterPro" id="IPR036494">
    <property type="entry name" value="Ku_C_sf"/>
</dbReference>
<name>A0A6J2TBD2_DROLE</name>
<dbReference type="GO" id="GO:0003690">
    <property type="term" value="F:double-stranded DNA binding"/>
    <property type="evidence" value="ECO:0007669"/>
    <property type="project" value="TreeGrafter"/>
</dbReference>
<evidence type="ECO:0000256" key="3">
    <source>
        <dbReference type="ARBA" id="ARBA00022763"/>
    </source>
</evidence>
<accession>A0A6J2TBD2</accession>
<dbReference type="PANTHER" id="PTHR12604:SF4">
    <property type="entry name" value="X-RAY REPAIR CROSS-COMPLEMENTING PROTEIN 5"/>
    <property type="match status" value="1"/>
</dbReference>
<dbReference type="GO" id="GO:0000723">
    <property type="term" value="P:telomere maintenance"/>
    <property type="evidence" value="ECO:0007669"/>
    <property type="project" value="TreeGrafter"/>
</dbReference>
<evidence type="ECO:0000256" key="4">
    <source>
        <dbReference type="ARBA" id="ARBA00022801"/>
    </source>
</evidence>
<comment type="subcellular location">
    <subcellularLocation>
        <location evidence="1">Nucleus</location>
    </subcellularLocation>
</comment>
<evidence type="ECO:0000256" key="9">
    <source>
        <dbReference type="ARBA" id="ARBA00023204"/>
    </source>
</evidence>
<dbReference type="PANTHER" id="PTHR12604">
    <property type="entry name" value="KU AUTOANTIGEN DNA HELICASE"/>
    <property type="match status" value="1"/>
</dbReference>
<dbReference type="Gene3D" id="2.40.290.10">
    <property type="match status" value="1"/>
</dbReference>
<reference evidence="13" key="1">
    <citation type="submission" date="2025-08" db="UniProtKB">
        <authorList>
            <consortium name="RefSeq"/>
        </authorList>
    </citation>
    <scope>IDENTIFICATION</scope>
    <source>
        <strain evidence="13">11010-0011.00</strain>
        <tissue evidence="13">Whole body</tissue>
    </source>
</reference>
<dbReference type="Pfam" id="PF08785">
    <property type="entry name" value="Ku_PK_bind"/>
    <property type="match status" value="1"/>
</dbReference>
<dbReference type="OrthoDB" id="30826at2759"/>
<feature type="domain" description="Ku" evidence="11">
    <location>
        <begin position="274"/>
        <end position="414"/>
    </location>
</feature>
<dbReference type="InterPro" id="IPR006164">
    <property type="entry name" value="DNA_bd_Ku70/Ku80"/>
</dbReference>
<dbReference type="Pfam" id="PF02735">
    <property type="entry name" value="Ku"/>
    <property type="match status" value="1"/>
</dbReference>
<dbReference type="GO" id="GO:0005524">
    <property type="term" value="F:ATP binding"/>
    <property type="evidence" value="ECO:0007669"/>
    <property type="project" value="UniProtKB-KW"/>
</dbReference>
<dbReference type="SMART" id="SM00559">
    <property type="entry name" value="Ku78"/>
    <property type="match status" value="1"/>
</dbReference>
<keyword evidence="7" id="KW-0238">DNA-binding</keyword>
<dbReference type="GO" id="GO:0043564">
    <property type="term" value="C:Ku70:Ku80 complex"/>
    <property type="evidence" value="ECO:0007669"/>
    <property type="project" value="TreeGrafter"/>
</dbReference>
<dbReference type="InterPro" id="IPR036465">
    <property type="entry name" value="vWFA_dom_sf"/>
</dbReference>
<evidence type="ECO:0000259" key="11">
    <source>
        <dbReference type="SMART" id="SM00559"/>
    </source>
</evidence>
<proteinExistence type="predicted"/>
<evidence type="ECO:0000256" key="10">
    <source>
        <dbReference type="ARBA" id="ARBA00023242"/>
    </source>
</evidence>
<keyword evidence="2" id="KW-0547">Nucleotide-binding</keyword>
<dbReference type="SUPFAM" id="SSF53300">
    <property type="entry name" value="vWA-like"/>
    <property type="match status" value="1"/>
</dbReference>
<keyword evidence="10" id="KW-0539">Nucleus</keyword>
<keyword evidence="4" id="KW-0378">Hydrolase</keyword>
<evidence type="ECO:0000256" key="7">
    <source>
        <dbReference type="ARBA" id="ARBA00023125"/>
    </source>
</evidence>
<dbReference type="Proteomes" id="UP000504634">
    <property type="component" value="Unplaced"/>
</dbReference>
<keyword evidence="5 13" id="KW-0347">Helicase</keyword>
<keyword evidence="3" id="KW-0227">DNA damage</keyword>
<evidence type="ECO:0000256" key="6">
    <source>
        <dbReference type="ARBA" id="ARBA00022840"/>
    </source>
</evidence>
<dbReference type="CTD" id="34930"/>
<dbReference type="Gene3D" id="1.10.1600.10">
    <property type="match status" value="1"/>
</dbReference>
<evidence type="ECO:0000313" key="13">
    <source>
        <dbReference type="RefSeq" id="XP_030372413.1"/>
    </source>
</evidence>
<dbReference type="Pfam" id="PF03731">
    <property type="entry name" value="Ku_N"/>
    <property type="match status" value="1"/>
</dbReference>
<dbReference type="SUPFAM" id="SSF101420">
    <property type="entry name" value="C-terminal domain of Ku80"/>
    <property type="match status" value="1"/>
</dbReference>
<dbReference type="InterPro" id="IPR014893">
    <property type="entry name" value="Ku_PK_bind"/>
</dbReference>
<protein>
    <submittedName>
        <fullName evidence="13">ATP-dependent DNA helicase 2 subunit KU80</fullName>
    </submittedName>
</protein>
<dbReference type="Gene3D" id="3.40.50.410">
    <property type="entry name" value="von Willebrand factor, type A domain"/>
    <property type="match status" value="1"/>
</dbReference>
<dbReference type="InterPro" id="IPR005161">
    <property type="entry name" value="Ku_N"/>
</dbReference>
<evidence type="ECO:0000256" key="5">
    <source>
        <dbReference type="ARBA" id="ARBA00022806"/>
    </source>
</evidence>